<keyword evidence="1" id="KW-1133">Transmembrane helix</keyword>
<evidence type="ECO:0000313" key="2">
    <source>
        <dbReference type="EMBL" id="PZQ47810.1"/>
    </source>
</evidence>
<feature type="transmembrane region" description="Helical" evidence="1">
    <location>
        <begin position="134"/>
        <end position="153"/>
    </location>
</feature>
<comment type="caution">
    <text evidence="2">The sequence shown here is derived from an EMBL/GenBank/DDBJ whole genome shotgun (WGS) entry which is preliminary data.</text>
</comment>
<dbReference type="Proteomes" id="UP000249185">
    <property type="component" value="Unassembled WGS sequence"/>
</dbReference>
<feature type="transmembrane region" description="Helical" evidence="1">
    <location>
        <begin position="45"/>
        <end position="67"/>
    </location>
</feature>
<name>A0A2W5Q8U9_RHOSU</name>
<proteinExistence type="predicted"/>
<dbReference type="AlphaFoldDB" id="A0A2W5Q8U9"/>
<gene>
    <name evidence="2" type="ORF">DI556_16495</name>
</gene>
<evidence type="ECO:0000256" key="1">
    <source>
        <dbReference type="SAM" id="Phobius"/>
    </source>
</evidence>
<organism evidence="2 3">
    <name type="scientific">Rhodovulum sulfidophilum</name>
    <name type="common">Rhodobacter sulfidophilus</name>
    <dbReference type="NCBI Taxonomy" id="35806"/>
    <lineage>
        <taxon>Bacteria</taxon>
        <taxon>Pseudomonadati</taxon>
        <taxon>Pseudomonadota</taxon>
        <taxon>Alphaproteobacteria</taxon>
        <taxon>Rhodobacterales</taxon>
        <taxon>Paracoccaceae</taxon>
        <taxon>Rhodovulum</taxon>
    </lineage>
</organism>
<sequence>MAEAARRRAWLAEEARRLVPPFLFFLVAFNLLALTAHLSGAPGGLLTYATAAVSALICAKAVLISDSLPVFRRAPDRPLIWNVIGKTLLYSAVSTAIRLLERGFDAFRHQPHLGAGVREEVAAFTWAHFTMTQLWLAALFLVFTAFHELAGVVGPDRVRRIFFGPPETPR</sequence>
<feature type="transmembrane region" description="Helical" evidence="1">
    <location>
        <begin position="79"/>
        <end position="100"/>
    </location>
</feature>
<evidence type="ECO:0000313" key="3">
    <source>
        <dbReference type="Proteomes" id="UP000249185"/>
    </source>
</evidence>
<reference evidence="2 3" key="1">
    <citation type="submission" date="2017-08" db="EMBL/GenBank/DDBJ databases">
        <title>Infants hospitalized years apart are colonized by the same room-sourced microbial strains.</title>
        <authorList>
            <person name="Brooks B."/>
            <person name="Olm M.R."/>
            <person name="Firek B.A."/>
            <person name="Baker R."/>
            <person name="Thomas B.C."/>
            <person name="Morowitz M.J."/>
            <person name="Banfield J.F."/>
        </authorList>
    </citation>
    <scope>NUCLEOTIDE SEQUENCE [LARGE SCALE GENOMIC DNA]</scope>
    <source>
        <strain evidence="2">S2_005_002_R2_34</strain>
    </source>
</reference>
<protein>
    <submittedName>
        <fullName evidence="2">Uncharacterized protein</fullName>
    </submittedName>
</protein>
<feature type="transmembrane region" description="Helical" evidence="1">
    <location>
        <begin position="21"/>
        <end position="39"/>
    </location>
</feature>
<accession>A0A2W5Q8U9</accession>
<keyword evidence="1" id="KW-0812">Transmembrane</keyword>
<dbReference type="EMBL" id="QFPW01000015">
    <property type="protein sequence ID" value="PZQ47810.1"/>
    <property type="molecule type" value="Genomic_DNA"/>
</dbReference>
<keyword evidence="1" id="KW-0472">Membrane</keyword>